<dbReference type="SMART" id="SM00257">
    <property type="entry name" value="LysM"/>
    <property type="match status" value="1"/>
</dbReference>
<dbReference type="InterPro" id="IPR011055">
    <property type="entry name" value="Dup_hybrid_motif"/>
</dbReference>
<dbReference type="Gene3D" id="3.10.350.10">
    <property type="entry name" value="LysM domain"/>
    <property type="match status" value="1"/>
</dbReference>
<sequence>MCAERASAAALIAALVVLIVHIVSGCASPRPAPIYGWNWTGPAPEGFYLVRSGDSLSLVSERLGVSMRKLAKWNRLRPPYRIYADTLLRVTPPDGKPPRRVAAAPRRSGPTQKGPAERRDASPPKPSASRQTRVPAKSSADREAAGSRAGPSSVTWRWPLDGELAKRFRAGDRTRQGIRIKGRAGEQVRAAAAGVVVYSGSGLKGYGNLTIVKHNNKYLSAYGFNRRLLAAEGDSVRGGQAIAEIGKGPDGDHILHFEVRRDGVAVDPILYLPARR</sequence>
<dbReference type="PROSITE" id="PS51782">
    <property type="entry name" value="LYSM"/>
    <property type="match status" value="1"/>
</dbReference>
<dbReference type="CDD" id="cd00118">
    <property type="entry name" value="LysM"/>
    <property type="match status" value="1"/>
</dbReference>
<proteinExistence type="inferred from homology"/>
<comment type="similarity">
    <text evidence="1">Belongs to the E.coli NlpD/Haemophilus LppB family.</text>
</comment>
<dbReference type="InterPro" id="IPR036779">
    <property type="entry name" value="LysM_dom_sf"/>
</dbReference>
<evidence type="ECO:0000256" key="1">
    <source>
        <dbReference type="ARBA" id="ARBA00038420"/>
    </source>
</evidence>
<dbReference type="RefSeq" id="WP_164452244.1">
    <property type="nucleotide sequence ID" value="NZ_JAAIJQ010000017.1"/>
</dbReference>
<reference evidence="4 5" key="1">
    <citation type="submission" date="2020-02" db="EMBL/GenBank/DDBJ databases">
        <title>Genome sequences of Thiorhodococcus mannitoliphagus and Thiorhodococcus minor, purple sulfur photosynthetic bacteria in the gammaproteobacterial family, Chromatiaceae.</title>
        <authorList>
            <person name="Aviles F.A."/>
            <person name="Meyer T.E."/>
            <person name="Kyndt J.A."/>
        </authorList>
    </citation>
    <scope>NUCLEOTIDE SEQUENCE [LARGE SCALE GENOMIC DNA]</scope>
    <source>
        <strain evidence="4 5">DSM 11518</strain>
    </source>
</reference>
<dbReference type="Proteomes" id="UP000483379">
    <property type="component" value="Unassembled WGS sequence"/>
</dbReference>
<organism evidence="4 5">
    <name type="scientific">Thiorhodococcus minor</name>
    <dbReference type="NCBI Taxonomy" id="57489"/>
    <lineage>
        <taxon>Bacteria</taxon>
        <taxon>Pseudomonadati</taxon>
        <taxon>Pseudomonadota</taxon>
        <taxon>Gammaproteobacteria</taxon>
        <taxon>Chromatiales</taxon>
        <taxon>Chromatiaceae</taxon>
        <taxon>Thiorhodococcus</taxon>
    </lineage>
</organism>
<evidence type="ECO:0000256" key="2">
    <source>
        <dbReference type="SAM" id="MobiDB-lite"/>
    </source>
</evidence>
<dbReference type="Pfam" id="PF01551">
    <property type="entry name" value="Peptidase_M23"/>
    <property type="match status" value="1"/>
</dbReference>
<feature type="domain" description="LysM" evidence="3">
    <location>
        <begin position="46"/>
        <end position="90"/>
    </location>
</feature>
<dbReference type="SUPFAM" id="SSF51261">
    <property type="entry name" value="Duplicated hybrid motif"/>
    <property type="match status" value="1"/>
</dbReference>
<dbReference type="InterPro" id="IPR018392">
    <property type="entry name" value="LysM"/>
</dbReference>
<dbReference type="AlphaFoldDB" id="A0A6M0JX77"/>
<feature type="region of interest" description="Disordered" evidence="2">
    <location>
        <begin position="89"/>
        <end position="156"/>
    </location>
</feature>
<evidence type="ECO:0000313" key="4">
    <source>
        <dbReference type="EMBL" id="NEV61769.1"/>
    </source>
</evidence>
<comment type="caution">
    <text evidence="4">The sequence shown here is derived from an EMBL/GenBank/DDBJ whole genome shotgun (WGS) entry which is preliminary data.</text>
</comment>
<evidence type="ECO:0000313" key="5">
    <source>
        <dbReference type="Proteomes" id="UP000483379"/>
    </source>
</evidence>
<keyword evidence="5" id="KW-1185">Reference proteome</keyword>
<accession>A0A6M0JX77</accession>
<dbReference type="PANTHER" id="PTHR21666:SF263">
    <property type="entry name" value="MUREIN HYDROLASE ACTIVATOR NLPD"/>
    <property type="match status" value="1"/>
</dbReference>
<dbReference type="GO" id="GO:0004222">
    <property type="term" value="F:metalloendopeptidase activity"/>
    <property type="evidence" value="ECO:0007669"/>
    <property type="project" value="TreeGrafter"/>
</dbReference>
<dbReference type="Pfam" id="PF01476">
    <property type="entry name" value="LysM"/>
    <property type="match status" value="1"/>
</dbReference>
<protein>
    <submittedName>
        <fullName evidence="4">Peptidoglycan DD-metalloendopeptidase family protein</fullName>
    </submittedName>
</protein>
<dbReference type="CDD" id="cd12797">
    <property type="entry name" value="M23_peptidase"/>
    <property type="match status" value="1"/>
</dbReference>
<name>A0A6M0JX77_9GAMM</name>
<dbReference type="GO" id="GO:0032153">
    <property type="term" value="C:cell division site"/>
    <property type="evidence" value="ECO:0007669"/>
    <property type="project" value="TreeGrafter"/>
</dbReference>
<dbReference type="InterPro" id="IPR016047">
    <property type="entry name" value="M23ase_b-sheet_dom"/>
</dbReference>
<dbReference type="EMBL" id="JAAIJQ010000017">
    <property type="protein sequence ID" value="NEV61769.1"/>
    <property type="molecule type" value="Genomic_DNA"/>
</dbReference>
<dbReference type="PANTHER" id="PTHR21666">
    <property type="entry name" value="PEPTIDASE-RELATED"/>
    <property type="match status" value="1"/>
</dbReference>
<gene>
    <name evidence="4" type="ORF">G3446_07675</name>
</gene>
<dbReference type="InterPro" id="IPR050570">
    <property type="entry name" value="Cell_wall_metabolism_enzyme"/>
</dbReference>
<dbReference type="PROSITE" id="PS51257">
    <property type="entry name" value="PROKAR_LIPOPROTEIN"/>
    <property type="match status" value="1"/>
</dbReference>
<evidence type="ECO:0000259" key="3">
    <source>
        <dbReference type="PROSITE" id="PS51782"/>
    </source>
</evidence>
<dbReference type="Gene3D" id="2.70.70.10">
    <property type="entry name" value="Glucose Permease (Domain IIA)"/>
    <property type="match status" value="1"/>
</dbReference>
<dbReference type="GO" id="GO:0009279">
    <property type="term" value="C:cell outer membrane"/>
    <property type="evidence" value="ECO:0007669"/>
    <property type="project" value="TreeGrafter"/>
</dbReference>